<feature type="transmembrane region" description="Helical" evidence="5">
    <location>
        <begin position="25"/>
        <end position="43"/>
    </location>
</feature>
<evidence type="ECO:0000256" key="3">
    <source>
        <dbReference type="ARBA" id="ARBA00022989"/>
    </source>
</evidence>
<organism evidence="7 8">
    <name type="scientific">Neobacillus mesonae</name>
    <dbReference type="NCBI Taxonomy" id="1193713"/>
    <lineage>
        <taxon>Bacteria</taxon>
        <taxon>Bacillati</taxon>
        <taxon>Bacillota</taxon>
        <taxon>Bacilli</taxon>
        <taxon>Bacillales</taxon>
        <taxon>Bacillaceae</taxon>
        <taxon>Neobacillus</taxon>
    </lineage>
</organism>
<name>A0A3T0HTN2_9BACI</name>
<feature type="transmembrane region" description="Helical" evidence="5">
    <location>
        <begin position="365"/>
        <end position="385"/>
    </location>
</feature>
<gene>
    <name evidence="7" type="ORF">CHR53_03915</name>
</gene>
<dbReference type="EMBL" id="CP022572">
    <property type="protein sequence ID" value="AZU60479.1"/>
    <property type="molecule type" value="Genomic_DNA"/>
</dbReference>
<feature type="transmembrane region" description="Helical" evidence="5">
    <location>
        <begin position="333"/>
        <end position="353"/>
    </location>
</feature>
<evidence type="ECO:0000256" key="4">
    <source>
        <dbReference type="ARBA" id="ARBA00023136"/>
    </source>
</evidence>
<keyword evidence="2 5" id="KW-0812">Transmembrane</keyword>
<sequence>MYILVLSTFLNQSLLSINAGFFHLFLYRVVLLAAAALFIFHIMREKNLQQYWNRTNVKGVLLFLVFWLSYGAISLLWAKSIIEGIKALFLLGLGISFVFLAVFTFTRMTHLFWYYGIWLVMTVILLMIGMMNHFTQIQLPTSNLYGAAEYKRSYPTAVFFNQNDFATFLTISFFFYLSLTKNSRQVWLKTSGLLLAILCVVTIYWTESRASLLGVGFGLIAYIYILLPKVFKKITALIGTAAFILAAFVFSGKAAEKIVGLINASDIYLNNEVLPSNIARINLLKNTIYFFVESFGFGVGAGNIPFYLKNESIYATNQVVEVHNWLAEIMGNYGIFVLLGYVTMYAVLFYRLYQLYQRKISRKHNVLLEAGMLGMVGFLVSSISPSSVSNLFFHWVFLGFVISIVSVFADVNKQEQGLAAKEKVSND</sequence>
<dbReference type="KEGG" id="nmk:CHR53_03915"/>
<dbReference type="NCBIfam" id="NF047675">
    <property type="entry name" value="TeichurnBiosyTuaE"/>
    <property type="match status" value="1"/>
</dbReference>
<feature type="transmembrane region" description="Helical" evidence="5">
    <location>
        <begin position="154"/>
        <end position="179"/>
    </location>
</feature>
<evidence type="ECO:0000256" key="5">
    <source>
        <dbReference type="SAM" id="Phobius"/>
    </source>
</evidence>
<feature type="transmembrane region" description="Helical" evidence="5">
    <location>
        <begin position="84"/>
        <end position="105"/>
    </location>
</feature>
<feature type="transmembrane region" description="Helical" evidence="5">
    <location>
        <begin position="55"/>
        <end position="78"/>
    </location>
</feature>
<keyword evidence="3 5" id="KW-1133">Transmembrane helix</keyword>
<comment type="subcellular location">
    <subcellularLocation>
        <location evidence="1">Membrane</location>
        <topology evidence="1">Multi-pass membrane protein</topology>
    </subcellularLocation>
</comment>
<dbReference type="Proteomes" id="UP000282892">
    <property type="component" value="Chromosome"/>
</dbReference>
<keyword evidence="4 5" id="KW-0472">Membrane</keyword>
<feature type="transmembrane region" description="Helical" evidence="5">
    <location>
        <begin position="112"/>
        <end position="134"/>
    </location>
</feature>
<feature type="transmembrane region" description="Helical" evidence="5">
    <location>
        <begin position="186"/>
        <end position="205"/>
    </location>
</feature>
<feature type="transmembrane region" description="Helical" evidence="5">
    <location>
        <begin position="234"/>
        <end position="251"/>
    </location>
</feature>
<feature type="domain" description="O-antigen ligase-related" evidence="6">
    <location>
        <begin position="195"/>
        <end position="342"/>
    </location>
</feature>
<dbReference type="AlphaFoldDB" id="A0A3T0HTN2"/>
<dbReference type="OrthoDB" id="9255580at2"/>
<accession>A0A3T0HTN2</accession>
<dbReference type="PANTHER" id="PTHR37422">
    <property type="entry name" value="TEICHURONIC ACID BIOSYNTHESIS PROTEIN TUAE"/>
    <property type="match status" value="1"/>
</dbReference>
<evidence type="ECO:0000259" key="6">
    <source>
        <dbReference type="Pfam" id="PF04932"/>
    </source>
</evidence>
<evidence type="ECO:0000313" key="8">
    <source>
        <dbReference type="Proteomes" id="UP000282892"/>
    </source>
</evidence>
<reference evidence="7 8" key="1">
    <citation type="submission" date="2017-07" db="EMBL/GenBank/DDBJ databases">
        <title>The complete genome sequence of Bacillus mesonae strain H20-5, an efficient strain improving plant abiotic stress resistance.</title>
        <authorList>
            <person name="Kim S.Y."/>
            <person name="Song H."/>
            <person name="Sang M.K."/>
            <person name="Weon H.-Y."/>
            <person name="Song J."/>
        </authorList>
    </citation>
    <scope>NUCLEOTIDE SEQUENCE [LARGE SCALE GENOMIC DNA]</scope>
    <source>
        <strain evidence="7 8">H20-5</strain>
    </source>
</reference>
<evidence type="ECO:0000313" key="7">
    <source>
        <dbReference type="EMBL" id="AZU60479.1"/>
    </source>
</evidence>
<evidence type="ECO:0000256" key="2">
    <source>
        <dbReference type="ARBA" id="ARBA00022692"/>
    </source>
</evidence>
<protein>
    <recommendedName>
        <fullName evidence="6">O-antigen ligase-related domain-containing protein</fullName>
    </recommendedName>
</protein>
<evidence type="ECO:0000256" key="1">
    <source>
        <dbReference type="ARBA" id="ARBA00004141"/>
    </source>
</evidence>
<proteinExistence type="predicted"/>
<feature type="transmembrane region" description="Helical" evidence="5">
    <location>
        <begin position="211"/>
        <end position="227"/>
    </location>
</feature>
<dbReference type="GO" id="GO:0016020">
    <property type="term" value="C:membrane"/>
    <property type="evidence" value="ECO:0007669"/>
    <property type="project" value="UniProtKB-SubCell"/>
</dbReference>
<dbReference type="InterPro" id="IPR007016">
    <property type="entry name" value="O-antigen_ligase-rel_domated"/>
</dbReference>
<dbReference type="Pfam" id="PF04932">
    <property type="entry name" value="Wzy_C"/>
    <property type="match status" value="1"/>
</dbReference>
<dbReference type="PANTHER" id="PTHR37422:SF23">
    <property type="entry name" value="TEICHURONIC ACID BIOSYNTHESIS PROTEIN TUAE"/>
    <property type="match status" value="1"/>
</dbReference>
<keyword evidence="8" id="KW-1185">Reference proteome</keyword>
<dbReference type="STRING" id="1193713.GCA_001636315_03300"/>
<dbReference type="InterPro" id="IPR051533">
    <property type="entry name" value="WaaL-like"/>
</dbReference>
<feature type="transmembrane region" description="Helical" evidence="5">
    <location>
        <begin position="391"/>
        <end position="411"/>
    </location>
</feature>